<evidence type="ECO:0000313" key="3">
    <source>
        <dbReference type="EMBL" id="KAL1514408.1"/>
    </source>
</evidence>
<gene>
    <name evidence="3" type="ORF">AB1Y20_003509</name>
</gene>
<organism evidence="3 4">
    <name type="scientific">Prymnesium parvum</name>
    <name type="common">Toxic golden alga</name>
    <dbReference type="NCBI Taxonomy" id="97485"/>
    <lineage>
        <taxon>Eukaryota</taxon>
        <taxon>Haptista</taxon>
        <taxon>Haptophyta</taxon>
        <taxon>Prymnesiophyceae</taxon>
        <taxon>Prymnesiales</taxon>
        <taxon>Prymnesiaceae</taxon>
        <taxon>Prymnesium</taxon>
    </lineage>
</organism>
<keyword evidence="4" id="KW-1185">Reference proteome</keyword>
<sequence length="474" mass="50336">MVDYRKWEHLQVDAEELEGSGGDGGRGASATSEAELLAPLLTALLAVLDLLAEGLRRGLSAPQASDLKDLLARLTNETMRFDFGQLVAEEESSGRFVPPRVLAAAFKASGGAQLALELSTSAASAASAASTASAAPATSATSAASAAPATSAAPAAPAASAEARGAPLGANVWADWRSARELLFAAKDALPAVSRYFLPAAARDDPGLAARIAAAPAATGPAGTRGLFDFDNEEGRRGNFSVFVPEHAAEKPLAVCVALHPARAHGQDSLWRWIDAVRARDDVMLVAPTAYHARWPTTDMQGLADEDYPNLVKILAEISSRWDVDASRVLVTGHFDGGAYAWLCGLRTRSVFTHIAPLATEPVEQIPSVMRLVFMHLRGTHTVLKDKPVYLVIGKQDHYLTEDQHRSISVLNQTGVRLTCVEKEDLGHTFPFEETCHILQWLLDTAPESTTGPAPVPAAGIMEAARDLDADPYL</sequence>
<dbReference type="InterPro" id="IPR050955">
    <property type="entry name" value="Plant_Biomass_Hydrol_Est"/>
</dbReference>
<dbReference type="AlphaFoldDB" id="A0AB34J4X7"/>
<dbReference type="InterPro" id="IPR029058">
    <property type="entry name" value="AB_hydrolase_fold"/>
</dbReference>
<proteinExistence type="predicted"/>
<dbReference type="SUPFAM" id="SSF53474">
    <property type="entry name" value="alpha/beta-Hydrolases"/>
    <property type="match status" value="1"/>
</dbReference>
<comment type="caution">
    <text evidence="3">The sequence shown here is derived from an EMBL/GenBank/DDBJ whole genome shotgun (WGS) entry which is preliminary data.</text>
</comment>
<name>A0AB34J4X7_PRYPA</name>
<keyword evidence="1" id="KW-0732">Signal</keyword>
<dbReference type="PANTHER" id="PTHR43037:SF5">
    <property type="entry name" value="FERULOYL ESTERASE"/>
    <property type="match status" value="1"/>
</dbReference>
<reference evidence="3 4" key="1">
    <citation type="journal article" date="2024" name="Science">
        <title>Giant polyketide synthase enzymes in the biosynthesis of giant marine polyether toxins.</title>
        <authorList>
            <person name="Fallon T.R."/>
            <person name="Shende V.V."/>
            <person name="Wierzbicki I.H."/>
            <person name="Pendleton A.L."/>
            <person name="Watervoot N.F."/>
            <person name="Auber R.P."/>
            <person name="Gonzalez D.J."/>
            <person name="Wisecaver J.H."/>
            <person name="Moore B.S."/>
        </authorList>
    </citation>
    <scope>NUCLEOTIDE SEQUENCE [LARGE SCALE GENOMIC DNA]</scope>
    <source>
        <strain evidence="3 4">12B1</strain>
    </source>
</reference>
<evidence type="ECO:0008006" key="5">
    <source>
        <dbReference type="Google" id="ProtNLM"/>
    </source>
</evidence>
<keyword evidence="2" id="KW-0378">Hydrolase</keyword>
<evidence type="ECO:0000256" key="2">
    <source>
        <dbReference type="ARBA" id="ARBA00022801"/>
    </source>
</evidence>
<accession>A0AB34J4X7</accession>
<evidence type="ECO:0000256" key="1">
    <source>
        <dbReference type="ARBA" id="ARBA00022729"/>
    </source>
</evidence>
<dbReference type="GO" id="GO:0016787">
    <property type="term" value="F:hydrolase activity"/>
    <property type="evidence" value="ECO:0007669"/>
    <property type="project" value="UniProtKB-KW"/>
</dbReference>
<dbReference type="Gene3D" id="3.40.50.1820">
    <property type="entry name" value="alpha/beta hydrolase"/>
    <property type="match status" value="1"/>
</dbReference>
<protein>
    <recommendedName>
        <fullName evidence="5">Phospholipase/carboxylesterase/thioesterase domain-containing protein</fullName>
    </recommendedName>
</protein>
<dbReference type="PANTHER" id="PTHR43037">
    <property type="entry name" value="UNNAMED PRODUCT-RELATED"/>
    <property type="match status" value="1"/>
</dbReference>
<dbReference type="Proteomes" id="UP001515480">
    <property type="component" value="Unassembled WGS sequence"/>
</dbReference>
<evidence type="ECO:0000313" key="4">
    <source>
        <dbReference type="Proteomes" id="UP001515480"/>
    </source>
</evidence>
<dbReference type="EMBL" id="JBGBPQ010000012">
    <property type="protein sequence ID" value="KAL1514408.1"/>
    <property type="molecule type" value="Genomic_DNA"/>
</dbReference>